<organism evidence="3 4">
    <name type="scientific">Piloderma croceum (strain F 1598)</name>
    <dbReference type="NCBI Taxonomy" id="765440"/>
    <lineage>
        <taxon>Eukaryota</taxon>
        <taxon>Fungi</taxon>
        <taxon>Dikarya</taxon>
        <taxon>Basidiomycota</taxon>
        <taxon>Agaricomycotina</taxon>
        <taxon>Agaricomycetes</taxon>
        <taxon>Agaricomycetidae</taxon>
        <taxon>Atheliales</taxon>
        <taxon>Atheliaceae</taxon>
        <taxon>Piloderma</taxon>
    </lineage>
</organism>
<feature type="transmembrane region" description="Helical" evidence="2">
    <location>
        <begin position="362"/>
        <end position="388"/>
    </location>
</feature>
<dbReference type="HOGENOM" id="CLU_022262_0_0_1"/>
<evidence type="ECO:0000256" key="1">
    <source>
        <dbReference type="SAM" id="MobiDB-lite"/>
    </source>
</evidence>
<dbReference type="OrthoDB" id="2548253at2759"/>
<accession>A0A0C3F432</accession>
<feature type="transmembrane region" description="Helical" evidence="2">
    <location>
        <begin position="400"/>
        <end position="419"/>
    </location>
</feature>
<name>A0A0C3F432_PILCF</name>
<reference evidence="3 4" key="1">
    <citation type="submission" date="2014-04" db="EMBL/GenBank/DDBJ databases">
        <authorList>
            <consortium name="DOE Joint Genome Institute"/>
            <person name="Kuo A."/>
            <person name="Tarkka M."/>
            <person name="Buscot F."/>
            <person name="Kohler A."/>
            <person name="Nagy L.G."/>
            <person name="Floudas D."/>
            <person name="Copeland A."/>
            <person name="Barry K.W."/>
            <person name="Cichocki N."/>
            <person name="Veneault-Fourrey C."/>
            <person name="LaButti K."/>
            <person name="Lindquist E.A."/>
            <person name="Lipzen A."/>
            <person name="Lundell T."/>
            <person name="Morin E."/>
            <person name="Murat C."/>
            <person name="Sun H."/>
            <person name="Tunlid A."/>
            <person name="Henrissat B."/>
            <person name="Grigoriev I.V."/>
            <person name="Hibbett D.S."/>
            <person name="Martin F."/>
            <person name="Nordberg H.P."/>
            <person name="Cantor M.N."/>
            <person name="Hua S.X."/>
        </authorList>
    </citation>
    <scope>NUCLEOTIDE SEQUENCE [LARGE SCALE GENOMIC DNA]</scope>
    <source>
        <strain evidence="3 4">F 1598</strain>
    </source>
</reference>
<dbReference type="Proteomes" id="UP000054166">
    <property type="component" value="Unassembled WGS sequence"/>
</dbReference>
<evidence type="ECO:0000256" key="2">
    <source>
        <dbReference type="SAM" id="Phobius"/>
    </source>
</evidence>
<dbReference type="InParanoid" id="A0A0C3F432"/>
<dbReference type="EMBL" id="KN833058">
    <property type="protein sequence ID" value="KIM74631.1"/>
    <property type="molecule type" value="Genomic_DNA"/>
</dbReference>
<dbReference type="AlphaFoldDB" id="A0A0C3F432"/>
<keyword evidence="2" id="KW-0472">Membrane</keyword>
<proteinExistence type="predicted"/>
<keyword evidence="2" id="KW-1133">Transmembrane helix</keyword>
<evidence type="ECO:0000313" key="3">
    <source>
        <dbReference type="EMBL" id="KIM74631.1"/>
    </source>
</evidence>
<feature type="region of interest" description="Disordered" evidence="1">
    <location>
        <begin position="107"/>
        <end position="132"/>
    </location>
</feature>
<gene>
    <name evidence="3" type="ORF">PILCRDRAFT_700471</name>
</gene>
<keyword evidence="2" id="KW-0812">Transmembrane</keyword>
<sequence length="602" mass="67377">MDLRGSFVLIPTSPSLLNYLKNYSNWLPETLNIYPRRSWPFPLGSTSQSERTLVDEAVELFGFSVPLLQFHEVQSRCLNLNSSLDNITDTTALADATFHAVKESDYDTSTGLDKKDEDAADESSANASMSQLSKIHKRHPYVVTRTQLRIVDQTALFNRNAYNKAHNKLKMHACGSGMPNVKPSWKRCTRNYKKNGHWETRLELEMPTPGNDSDVRTEWSYGPYLDSYKNAVGPQDLVAVPVTRENCTIATNRTTPAVVFPKQDEEFVDITWHLSFSGRSPAKMAIADSIDVDFSSVGHNQSEYENVMAQDKAELFNGIAGHRFYDDSHPRRRVALAIMGSILGFIKFFITGHYWYTLTSTFSISISGTMLLVLADFAEVGIQALMTVQESMTTGFWMNTFVYFPAVLVAVIVLLPQFAMIKAVMRLECVVDSGWFLRLRHVPANHKERASERLDGRTSKTFRLAVTVHMLGSNILLLSASPALCHPCAHSPPAVEDFPTHKLRDLSPSVLIPLRLTGLIQQMLLNHRTRTFTGQHKLSVVISCIEWSLGSAIFIPAIVGRVRARQGLSSHDIIDTVALIVGVWQALTLTSVTQTQGHEEED</sequence>
<feature type="transmembrane region" description="Helical" evidence="2">
    <location>
        <begin position="334"/>
        <end position="356"/>
    </location>
</feature>
<protein>
    <submittedName>
        <fullName evidence="3">Uncharacterized protein</fullName>
    </submittedName>
</protein>
<reference evidence="4" key="2">
    <citation type="submission" date="2015-01" db="EMBL/GenBank/DDBJ databases">
        <title>Evolutionary Origins and Diversification of the Mycorrhizal Mutualists.</title>
        <authorList>
            <consortium name="DOE Joint Genome Institute"/>
            <consortium name="Mycorrhizal Genomics Consortium"/>
            <person name="Kohler A."/>
            <person name="Kuo A."/>
            <person name="Nagy L.G."/>
            <person name="Floudas D."/>
            <person name="Copeland A."/>
            <person name="Barry K.W."/>
            <person name="Cichocki N."/>
            <person name="Veneault-Fourrey C."/>
            <person name="LaButti K."/>
            <person name="Lindquist E.A."/>
            <person name="Lipzen A."/>
            <person name="Lundell T."/>
            <person name="Morin E."/>
            <person name="Murat C."/>
            <person name="Riley R."/>
            <person name="Ohm R."/>
            <person name="Sun H."/>
            <person name="Tunlid A."/>
            <person name="Henrissat B."/>
            <person name="Grigoriev I.V."/>
            <person name="Hibbett D.S."/>
            <person name="Martin F."/>
        </authorList>
    </citation>
    <scope>NUCLEOTIDE SEQUENCE [LARGE SCALE GENOMIC DNA]</scope>
    <source>
        <strain evidence="4">F 1598</strain>
    </source>
</reference>
<evidence type="ECO:0000313" key="4">
    <source>
        <dbReference type="Proteomes" id="UP000054166"/>
    </source>
</evidence>
<keyword evidence="4" id="KW-1185">Reference proteome</keyword>